<dbReference type="InterPro" id="IPR029018">
    <property type="entry name" value="Hex-like_dom2"/>
</dbReference>
<dbReference type="CDD" id="cd06564">
    <property type="entry name" value="GH20_DspB_LnbB-like"/>
    <property type="match status" value="1"/>
</dbReference>
<dbReference type="GO" id="GO:0005975">
    <property type="term" value="P:carbohydrate metabolic process"/>
    <property type="evidence" value="ECO:0007669"/>
    <property type="project" value="InterPro"/>
</dbReference>
<protein>
    <recommendedName>
        <fullName evidence="3">beta-N-acetylhexosaminidase</fullName>
        <ecNumber evidence="3">3.2.1.52</ecNumber>
    </recommendedName>
</protein>
<dbReference type="Gene3D" id="3.30.379.10">
    <property type="entry name" value="Chitobiase/beta-hexosaminidase domain 2-like"/>
    <property type="match status" value="1"/>
</dbReference>
<dbReference type="SUPFAM" id="SSF51445">
    <property type="entry name" value="(Trans)glycosidases"/>
    <property type="match status" value="1"/>
</dbReference>
<comment type="similarity">
    <text evidence="2">Belongs to the glycosyl hydrolase 20 family.</text>
</comment>
<name>A0A9N9Q2J6_9HELO</name>
<evidence type="ECO:0000256" key="4">
    <source>
        <dbReference type="ARBA" id="ARBA00022801"/>
    </source>
</evidence>
<feature type="domain" description="Glycoside hydrolase family 20 catalytic" evidence="8">
    <location>
        <begin position="179"/>
        <end position="417"/>
    </location>
</feature>
<evidence type="ECO:0000256" key="7">
    <source>
        <dbReference type="SAM" id="SignalP"/>
    </source>
</evidence>
<accession>A0A9N9Q2J6</accession>
<evidence type="ECO:0000256" key="6">
    <source>
        <dbReference type="PIRSR" id="PIRSR625705-1"/>
    </source>
</evidence>
<dbReference type="InterPro" id="IPR017853">
    <property type="entry name" value="GH"/>
</dbReference>
<dbReference type="InterPro" id="IPR052764">
    <property type="entry name" value="GH20_Enzymes"/>
</dbReference>
<dbReference type="SUPFAM" id="SSF55545">
    <property type="entry name" value="beta-N-acetylhexosaminidase-like domain"/>
    <property type="match status" value="1"/>
</dbReference>
<dbReference type="PANTHER" id="PTHR43678">
    <property type="entry name" value="PUTATIVE (AFU_ORTHOLOGUE AFUA_2G00640)-RELATED"/>
    <property type="match status" value="1"/>
</dbReference>
<feature type="chain" id="PRO_5040245499" description="beta-N-acetylhexosaminidase" evidence="7">
    <location>
        <begin position="25"/>
        <end position="722"/>
    </location>
</feature>
<evidence type="ECO:0000259" key="8">
    <source>
        <dbReference type="Pfam" id="PF00728"/>
    </source>
</evidence>
<dbReference type="InterPro" id="IPR013320">
    <property type="entry name" value="ConA-like_dom_sf"/>
</dbReference>
<dbReference type="PANTHER" id="PTHR43678:SF1">
    <property type="entry name" value="BETA-N-ACETYLHEXOSAMINIDASE"/>
    <property type="match status" value="1"/>
</dbReference>
<keyword evidence="11" id="KW-1185">Reference proteome</keyword>
<evidence type="ECO:0000256" key="3">
    <source>
        <dbReference type="ARBA" id="ARBA00012663"/>
    </source>
</evidence>
<evidence type="ECO:0000256" key="2">
    <source>
        <dbReference type="ARBA" id="ARBA00006285"/>
    </source>
</evidence>
<gene>
    <name evidence="10" type="ORF">HYALB_00009686</name>
</gene>
<keyword evidence="4" id="KW-0378">Hydrolase</keyword>
<evidence type="ECO:0000256" key="5">
    <source>
        <dbReference type="ARBA" id="ARBA00023295"/>
    </source>
</evidence>
<dbReference type="InterPro" id="IPR025705">
    <property type="entry name" value="Beta_hexosaminidase_sua/sub"/>
</dbReference>
<dbReference type="InterPro" id="IPR015883">
    <property type="entry name" value="Glyco_hydro_20_cat"/>
</dbReference>
<dbReference type="Gene3D" id="2.60.120.200">
    <property type="match status" value="1"/>
</dbReference>
<dbReference type="Proteomes" id="UP000701801">
    <property type="component" value="Unassembled WGS sequence"/>
</dbReference>
<dbReference type="Pfam" id="PF02838">
    <property type="entry name" value="Glyco_hydro_20b"/>
    <property type="match status" value="1"/>
</dbReference>
<proteinExistence type="inferred from homology"/>
<comment type="catalytic activity">
    <reaction evidence="1">
        <text>Hydrolysis of terminal non-reducing N-acetyl-D-hexosamine residues in N-acetyl-beta-D-hexosaminides.</text>
        <dbReference type="EC" id="3.2.1.52"/>
    </reaction>
</comment>
<dbReference type="GO" id="GO:0004563">
    <property type="term" value="F:beta-N-acetylhexosaminidase activity"/>
    <property type="evidence" value="ECO:0007669"/>
    <property type="project" value="UniProtKB-EC"/>
</dbReference>
<dbReference type="Gene3D" id="3.20.20.80">
    <property type="entry name" value="Glycosidases"/>
    <property type="match status" value="1"/>
</dbReference>
<dbReference type="PRINTS" id="PR00738">
    <property type="entry name" value="GLHYDRLASE20"/>
</dbReference>
<keyword evidence="7" id="KW-0732">Signal</keyword>
<dbReference type="InterPro" id="IPR015882">
    <property type="entry name" value="HEX_bac_N"/>
</dbReference>
<reference evidence="10" key="1">
    <citation type="submission" date="2021-07" db="EMBL/GenBank/DDBJ databases">
        <authorList>
            <person name="Durling M."/>
        </authorList>
    </citation>
    <scope>NUCLEOTIDE SEQUENCE</scope>
</reference>
<dbReference type="EMBL" id="CAJVRM010000007">
    <property type="protein sequence ID" value="CAG8971086.1"/>
    <property type="molecule type" value="Genomic_DNA"/>
</dbReference>
<dbReference type="SUPFAM" id="SSF49899">
    <property type="entry name" value="Concanavalin A-like lectins/glucanases"/>
    <property type="match status" value="1"/>
</dbReference>
<sequence length="722" mass="79542">MGFVPSSVFSALQLLVLALPIVHARLVGIPTVPFTESSKYSTFPLNDLRSIVVDTKYADAIDLEGETLIPPTLTEFANTFSSDLESSLGLSIPVQIDSGASTNSVFLTVAEDNSTFTDAAGRVTSEGYTLNVTSESIFITGASPLGVFWGTRTLLQQAVLGELIVPLGVGTDSPGWRNRGIMIDVARKYHPKEFIIEMCAYLSFYKQNTFHLHLSDNLYNNVARYSIEYAKTLYAAFRLNSDDPLLAGLSKRANESYYREDFEEMQQKCASRGVTIIPEIETPGHTMVINQWKPELALSTDFSLLNLTHPETLPTIKTIWKVLLPWMHSKTVSIGADEYDSTLRIEYNAFVNAMNDFIAAESGKKIRIWGAFPPVPNSTSNVNKSVSIQHWASFEDNARTDYIDNDYSVLNTADDFYMVGKSPFSWYPPYTNVTEPFSGGPQGGPYYPNTFNNANSSDNPPLDSPYLLGHIAALWNDIGPNATTVMEAYYSFRDGSPGLADKQWGGDLEYEEYKLIFDKLHAAIPGQNLDWAIPSVSDTILSYDFTKTNGTMVKDASGNSYDGTFQDLGFNPINDTAITFNGKGFISTPLDSKGRNYTLSFSVRPTSETQGTLFEGSQNALRTGDGGTIGNITMISGGNPYTLNYTLPINVWTDLSLVGAGNQTFLYVKEGESSTVVHEFITREGYMGENTYWYPIAFEAPLAKIGEGFEGQMKCITLMGSA</sequence>
<feature type="active site" description="Proton donor" evidence="6">
    <location>
        <position position="338"/>
    </location>
</feature>
<dbReference type="EC" id="3.2.1.52" evidence="3"/>
<evidence type="ECO:0000313" key="11">
    <source>
        <dbReference type="Proteomes" id="UP000701801"/>
    </source>
</evidence>
<dbReference type="AlphaFoldDB" id="A0A9N9Q2J6"/>
<evidence type="ECO:0000313" key="10">
    <source>
        <dbReference type="EMBL" id="CAG8971086.1"/>
    </source>
</evidence>
<evidence type="ECO:0000256" key="1">
    <source>
        <dbReference type="ARBA" id="ARBA00001231"/>
    </source>
</evidence>
<keyword evidence="5" id="KW-0326">Glycosidase</keyword>
<dbReference type="Pfam" id="PF00728">
    <property type="entry name" value="Glyco_hydro_20"/>
    <property type="match status" value="1"/>
</dbReference>
<feature type="signal peptide" evidence="7">
    <location>
        <begin position="1"/>
        <end position="24"/>
    </location>
</feature>
<organism evidence="10 11">
    <name type="scientific">Hymenoscyphus albidus</name>
    <dbReference type="NCBI Taxonomy" id="595503"/>
    <lineage>
        <taxon>Eukaryota</taxon>
        <taxon>Fungi</taxon>
        <taxon>Dikarya</taxon>
        <taxon>Ascomycota</taxon>
        <taxon>Pezizomycotina</taxon>
        <taxon>Leotiomycetes</taxon>
        <taxon>Helotiales</taxon>
        <taxon>Helotiaceae</taxon>
        <taxon>Hymenoscyphus</taxon>
    </lineage>
</organism>
<dbReference type="OrthoDB" id="428480at2759"/>
<feature type="domain" description="Beta-hexosaminidase bacterial type N-terminal" evidence="9">
    <location>
        <begin position="74"/>
        <end position="156"/>
    </location>
</feature>
<evidence type="ECO:0000259" key="9">
    <source>
        <dbReference type="Pfam" id="PF02838"/>
    </source>
</evidence>
<comment type="caution">
    <text evidence="10">The sequence shown here is derived from an EMBL/GenBank/DDBJ whole genome shotgun (WGS) entry which is preliminary data.</text>
</comment>